<feature type="region of interest" description="Disordered" evidence="4">
    <location>
        <begin position="344"/>
        <end position="390"/>
    </location>
</feature>
<dbReference type="InterPro" id="IPR050482">
    <property type="entry name" value="Sensor_HK_TwoCompSys"/>
</dbReference>
<dbReference type="Gene3D" id="1.20.5.1930">
    <property type="match status" value="1"/>
</dbReference>
<protein>
    <submittedName>
        <fullName evidence="8">Uncharacterized protein</fullName>
    </submittedName>
</protein>
<name>A0A426Q5M8_9CORY</name>
<keyword evidence="1" id="KW-0808">Transferase</keyword>
<evidence type="ECO:0000259" key="7">
    <source>
        <dbReference type="Pfam" id="PF04024"/>
    </source>
</evidence>
<dbReference type="RefSeq" id="WP_125174957.1">
    <property type="nucleotide sequence ID" value="NZ_PQNP01000009.1"/>
</dbReference>
<dbReference type="SUPFAM" id="SSF55874">
    <property type="entry name" value="ATPase domain of HSP90 chaperone/DNA topoisomerase II/histidine kinase"/>
    <property type="match status" value="1"/>
</dbReference>
<keyword evidence="3" id="KW-0902">Two-component regulatory system</keyword>
<keyword evidence="9" id="KW-1185">Reference proteome</keyword>
<reference evidence="8 9" key="1">
    <citation type="submission" date="2018-01" db="EMBL/GenBank/DDBJ databases">
        <title>Twenty Corynebacterium bovis Genomes.</title>
        <authorList>
            <person name="Gulvik C.A."/>
        </authorList>
    </citation>
    <scope>NUCLEOTIDE SEQUENCE [LARGE SCALE GENOMIC DNA]</scope>
    <source>
        <strain evidence="8 9">16-2004</strain>
    </source>
</reference>
<dbReference type="Gene3D" id="3.30.565.10">
    <property type="entry name" value="Histidine kinase-like ATPase, C-terminal domain"/>
    <property type="match status" value="1"/>
</dbReference>
<feature type="transmembrane region" description="Helical" evidence="5">
    <location>
        <begin position="148"/>
        <end position="181"/>
    </location>
</feature>
<proteinExistence type="predicted"/>
<feature type="region of interest" description="Disordered" evidence="4">
    <location>
        <begin position="1"/>
        <end position="60"/>
    </location>
</feature>
<dbReference type="GO" id="GO:0016301">
    <property type="term" value="F:kinase activity"/>
    <property type="evidence" value="ECO:0007669"/>
    <property type="project" value="UniProtKB-KW"/>
</dbReference>
<feature type="transmembrane region" description="Helical" evidence="5">
    <location>
        <begin position="222"/>
        <end position="244"/>
    </location>
</feature>
<dbReference type="Pfam" id="PF02518">
    <property type="entry name" value="HATPase_c"/>
    <property type="match status" value="1"/>
</dbReference>
<comment type="caution">
    <text evidence="8">The sequence shown here is derived from an EMBL/GenBank/DDBJ whole genome shotgun (WGS) entry which is preliminary data.</text>
</comment>
<evidence type="ECO:0000256" key="4">
    <source>
        <dbReference type="SAM" id="MobiDB-lite"/>
    </source>
</evidence>
<feature type="domain" description="Phage shock protein PspC N-terminal" evidence="7">
    <location>
        <begin position="60"/>
        <end position="112"/>
    </location>
</feature>
<dbReference type="InterPro" id="IPR036890">
    <property type="entry name" value="HATPase_C_sf"/>
</dbReference>
<keyword evidence="5" id="KW-0812">Transmembrane</keyword>
<evidence type="ECO:0000256" key="3">
    <source>
        <dbReference type="ARBA" id="ARBA00023012"/>
    </source>
</evidence>
<dbReference type="Proteomes" id="UP000278422">
    <property type="component" value="Unassembled WGS sequence"/>
</dbReference>
<evidence type="ECO:0000256" key="2">
    <source>
        <dbReference type="ARBA" id="ARBA00022777"/>
    </source>
</evidence>
<keyword evidence="5" id="KW-0472">Membrane</keyword>
<evidence type="ECO:0000259" key="6">
    <source>
        <dbReference type="Pfam" id="PF02518"/>
    </source>
</evidence>
<sequence length="522" mass="52895">MSAQPPPEAPDPHAAPHTAGAGTPTSAAARTAHTTHTGPDGTLPLTAPSAPPTAPPPTPRLVRLREGRVVAGVCTGLAVHLGVRLTAVRVAFTLLMALGGVSGLLYLGVWTLTRRVDTAPEALPGVPRAHSAPPAAVTRPARTLDHILAVVALVLLVAGSTPRVTTTVTVVLIAVGAMLVWRTAGPGTPGDRAEDRAGDRPGHPAADRATGRAGVTPGAPQWAGFAGGILLLVAAAAFVAITGADSAARTAGAPTGGLVVPTVLATVTMVVGLVVALIPLWLRLWTVAAAADRARAAEAERARIAAGIHDSVLQTLTLIQRRSTDPFISRMARAQERELRRWLFHSPGSGPAPTYGPGPTPASGDGPAPGTHPDPAAGSPATGPVPGAATTGDVASGTLFGALHTVCGEVEDLTDVTIRPVTVGTDRGLDGPLHALVLAAREAALNAATHSGCAEVHVFAEVTPSGVDVFVRDRGPGFSEADVPPDRHGVRHSIRDRMVRAGGDVGIDSGPRGTEVSLHMPS</sequence>
<feature type="compositionally biased region" description="Pro residues" evidence="4">
    <location>
        <begin position="49"/>
        <end position="59"/>
    </location>
</feature>
<evidence type="ECO:0000313" key="8">
    <source>
        <dbReference type="EMBL" id="RRQ04657.1"/>
    </source>
</evidence>
<dbReference type="EMBL" id="PQNQ01000007">
    <property type="protein sequence ID" value="RRQ04657.1"/>
    <property type="molecule type" value="Genomic_DNA"/>
</dbReference>
<evidence type="ECO:0000256" key="5">
    <source>
        <dbReference type="SAM" id="Phobius"/>
    </source>
</evidence>
<dbReference type="PANTHER" id="PTHR24421">
    <property type="entry name" value="NITRATE/NITRITE SENSOR PROTEIN NARX-RELATED"/>
    <property type="match status" value="1"/>
</dbReference>
<feature type="transmembrane region" description="Helical" evidence="5">
    <location>
        <begin position="93"/>
        <end position="112"/>
    </location>
</feature>
<feature type="domain" description="Histidine kinase/HSP90-like ATPase" evidence="6">
    <location>
        <begin position="436"/>
        <end position="521"/>
    </location>
</feature>
<feature type="transmembrane region" description="Helical" evidence="5">
    <location>
        <begin position="256"/>
        <end position="282"/>
    </location>
</feature>
<feature type="region of interest" description="Disordered" evidence="4">
    <location>
        <begin position="502"/>
        <end position="522"/>
    </location>
</feature>
<evidence type="ECO:0000313" key="9">
    <source>
        <dbReference type="Proteomes" id="UP000278422"/>
    </source>
</evidence>
<feature type="region of interest" description="Disordered" evidence="4">
    <location>
        <begin position="186"/>
        <end position="215"/>
    </location>
</feature>
<organism evidence="8 9">
    <name type="scientific">Corynebacterium bovis</name>
    <dbReference type="NCBI Taxonomy" id="36808"/>
    <lineage>
        <taxon>Bacteria</taxon>
        <taxon>Bacillati</taxon>
        <taxon>Actinomycetota</taxon>
        <taxon>Actinomycetes</taxon>
        <taxon>Mycobacteriales</taxon>
        <taxon>Corynebacteriaceae</taxon>
        <taxon>Corynebacterium</taxon>
    </lineage>
</organism>
<keyword evidence="5" id="KW-1133">Transmembrane helix</keyword>
<keyword evidence="2" id="KW-0418">Kinase</keyword>
<dbReference type="Pfam" id="PF04024">
    <property type="entry name" value="PspC"/>
    <property type="match status" value="1"/>
</dbReference>
<dbReference type="GO" id="GO:0000160">
    <property type="term" value="P:phosphorelay signal transduction system"/>
    <property type="evidence" value="ECO:0007669"/>
    <property type="project" value="UniProtKB-KW"/>
</dbReference>
<gene>
    <name evidence="8" type="ORF">CXF42_03705</name>
</gene>
<evidence type="ECO:0000256" key="1">
    <source>
        <dbReference type="ARBA" id="ARBA00022679"/>
    </source>
</evidence>
<feature type="compositionally biased region" description="Basic and acidic residues" evidence="4">
    <location>
        <begin position="191"/>
        <end position="210"/>
    </location>
</feature>
<dbReference type="InterPro" id="IPR003594">
    <property type="entry name" value="HATPase_dom"/>
</dbReference>
<accession>A0A426Q5M8</accession>
<feature type="compositionally biased region" description="Low complexity" evidence="4">
    <location>
        <begin position="15"/>
        <end position="48"/>
    </location>
</feature>
<dbReference type="AlphaFoldDB" id="A0A426Q5M8"/>
<dbReference type="PANTHER" id="PTHR24421:SF61">
    <property type="entry name" value="OXYGEN SENSOR HISTIDINE KINASE NREB"/>
    <property type="match status" value="1"/>
</dbReference>
<dbReference type="InterPro" id="IPR007168">
    <property type="entry name" value="Phageshock_PspC_N"/>
</dbReference>